<protein>
    <submittedName>
        <fullName evidence="1">Uncharacterized protein</fullName>
    </submittedName>
</protein>
<name>A0A382ZPK0_9ZZZZ</name>
<proteinExistence type="predicted"/>
<reference evidence="1" key="1">
    <citation type="submission" date="2018-05" db="EMBL/GenBank/DDBJ databases">
        <authorList>
            <person name="Lanie J.A."/>
            <person name="Ng W.-L."/>
            <person name="Kazmierczak K.M."/>
            <person name="Andrzejewski T.M."/>
            <person name="Davidsen T.M."/>
            <person name="Wayne K.J."/>
            <person name="Tettelin H."/>
            <person name="Glass J.I."/>
            <person name="Rusch D."/>
            <person name="Podicherti R."/>
            <person name="Tsui H.-C.T."/>
            <person name="Winkler M.E."/>
        </authorList>
    </citation>
    <scope>NUCLEOTIDE SEQUENCE</scope>
</reference>
<accession>A0A382ZPK0</accession>
<dbReference type="EMBL" id="UINC01185076">
    <property type="protein sequence ID" value="SVD96608.1"/>
    <property type="molecule type" value="Genomic_DNA"/>
</dbReference>
<organism evidence="1">
    <name type="scientific">marine metagenome</name>
    <dbReference type="NCBI Taxonomy" id="408172"/>
    <lineage>
        <taxon>unclassified sequences</taxon>
        <taxon>metagenomes</taxon>
        <taxon>ecological metagenomes</taxon>
    </lineage>
</organism>
<feature type="non-terminal residue" evidence="1">
    <location>
        <position position="1"/>
    </location>
</feature>
<evidence type="ECO:0000313" key="1">
    <source>
        <dbReference type="EMBL" id="SVD96608.1"/>
    </source>
</evidence>
<sequence length="116" mass="13447">KDFFMQEYLRTFGSKLDTVVEIVSTRASLRVPLPRKSETGNIREEDIEISNNKIQCYSFYKDEIIDFEIISRSNINSKFSGPKIIVESTAITYVDVNYDVSNDSDHNLLIVNREMK</sequence>
<gene>
    <name evidence="1" type="ORF">METZ01_LOCUS449462</name>
</gene>
<dbReference type="AlphaFoldDB" id="A0A382ZPK0"/>